<proteinExistence type="predicted"/>
<dbReference type="InterPro" id="IPR020471">
    <property type="entry name" value="AKR"/>
</dbReference>
<dbReference type="SUPFAM" id="SSF51430">
    <property type="entry name" value="NAD(P)-linked oxidoreductase"/>
    <property type="match status" value="1"/>
</dbReference>
<name>A0A9N9A761_9GLOM</name>
<dbReference type="InterPro" id="IPR023210">
    <property type="entry name" value="NADP_OxRdtase_dom"/>
</dbReference>
<evidence type="ECO:0000313" key="2">
    <source>
        <dbReference type="EMBL" id="CAG8520412.1"/>
    </source>
</evidence>
<dbReference type="GO" id="GO:0070485">
    <property type="term" value="P:dehydro-D-arabinono-1,4-lactone biosynthetic process"/>
    <property type="evidence" value="ECO:0007669"/>
    <property type="project" value="TreeGrafter"/>
</dbReference>
<comment type="caution">
    <text evidence="2">The sequence shown here is derived from an EMBL/GenBank/DDBJ whole genome shotgun (WGS) entry which is preliminary data.</text>
</comment>
<keyword evidence="3" id="KW-1185">Reference proteome</keyword>
<dbReference type="OrthoDB" id="5286008at2759"/>
<dbReference type="GO" id="GO:0005829">
    <property type="term" value="C:cytosol"/>
    <property type="evidence" value="ECO:0007669"/>
    <property type="project" value="TreeGrafter"/>
</dbReference>
<dbReference type="EMBL" id="CAJVPV010002193">
    <property type="protein sequence ID" value="CAG8520412.1"/>
    <property type="molecule type" value="Genomic_DNA"/>
</dbReference>
<dbReference type="Gene3D" id="3.20.20.100">
    <property type="entry name" value="NADP-dependent oxidoreductase domain"/>
    <property type="match status" value="1"/>
</dbReference>
<dbReference type="PRINTS" id="PR00069">
    <property type="entry name" value="ALDKETRDTASE"/>
</dbReference>
<feature type="domain" description="NADP-dependent oxidoreductase" evidence="1">
    <location>
        <begin position="9"/>
        <end position="283"/>
    </location>
</feature>
<sequence>MEKAFNVSKISFGTSIFNGWHNPVEKHWPLEAVTRALDLGINEFDTSPYYGRSEEILGTILNSLRTRYPRSSYYLSTKVGRYGPNKEDFDYSSKRVRESVEESCRRLNTNYFDVVYCHDVEFVSLEDVVGEGGALKELFRLKQEGKIKYVGISGYPLDVLIRISQIQYDRGQPVDVVLSYSHYCLHNTCLSSCINIFHSLGVIYVMNASPLSMGLLREAPAPDWHPAPPELREAASKCAMLAQKEGLKLSHLAIQFALEYEEVKSTIIGFSNAKEVEEGIECLSRMSRRKINEKAGVIEGEDEKYKKEQIVINMIRKYMKSWDKWSWRSPPE</sequence>
<protein>
    <submittedName>
        <fullName evidence="2">13645_t:CDS:1</fullName>
    </submittedName>
</protein>
<dbReference type="PANTHER" id="PTHR42686">
    <property type="entry name" value="GH17980P-RELATED"/>
    <property type="match status" value="1"/>
</dbReference>
<dbReference type="Proteomes" id="UP000789342">
    <property type="component" value="Unassembled WGS sequence"/>
</dbReference>
<evidence type="ECO:0000259" key="1">
    <source>
        <dbReference type="Pfam" id="PF00248"/>
    </source>
</evidence>
<dbReference type="InterPro" id="IPR036812">
    <property type="entry name" value="NAD(P)_OxRdtase_dom_sf"/>
</dbReference>
<reference evidence="2" key="1">
    <citation type="submission" date="2021-06" db="EMBL/GenBank/DDBJ databases">
        <authorList>
            <person name="Kallberg Y."/>
            <person name="Tangrot J."/>
            <person name="Rosling A."/>
        </authorList>
    </citation>
    <scope>NUCLEOTIDE SEQUENCE</scope>
    <source>
        <strain evidence="2">CL551</strain>
    </source>
</reference>
<dbReference type="PANTHER" id="PTHR42686:SF1">
    <property type="entry name" value="GH17980P-RELATED"/>
    <property type="match status" value="1"/>
</dbReference>
<dbReference type="GO" id="GO:0045290">
    <property type="term" value="F:D-arabinose 1-dehydrogenase [NAD(P)+] activity"/>
    <property type="evidence" value="ECO:0007669"/>
    <property type="project" value="TreeGrafter"/>
</dbReference>
<gene>
    <name evidence="2" type="ORF">AMORRO_LOCUS4174</name>
</gene>
<dbReference type="AlphaFoldDB" id="A0A9N9A761"/>
<organism evidence="2 3">
    <name type="scientific">Acaulospora morrowiae</name>
    <dbReference type="NCBI Taxonomy" id="94023"/>
    <lineage>
        <taxon>Eukaryota</taxon>
        <taxon>Fungi</taxon>
        <taxon>Fungi incertae sedis</taxon>
        <taxon>Mucoromycota</taxon>
        <taxon>Glomeromycotina</taxon>
        <taxon>Glomeromycetes</taxon>
        <taxon>Diversisporales</taxon>
        <taxon>Acaulosporaceae</taxon>
        <taxon>Acaulospora</taxon>
    </lineage>
</organism>
<evidence type="ECO:0000313" key="3">
    <source>
        <dbReference type="Proteomes" id="UP000789342"/>
    </source>
</evidence>
<accession>A0A9N9A761</accession>
<dbReference type="Pfam" id="PF00248">
    <property type="entry name" value="Aldo_ket_red"/>
    <property type="match status" value="1"/>
</dbReference>